<name>I2F5S8_9BACT</name>
<evidence type="ECO:0000256" key="1">
    <source>
        <dbReference type="SAM" id="Phobius"/>
    </source>
</evidence>
<sequence precursor="true">MSLPYKLFIGIIALAGVLGILGLISGTWSGLIIGLLCALFAWTMDQNKKK</sequence>
<proteinExistence type="predicted"/>
<evidence type="ECO:0000313" key="3">
    <source>
        <dbReference type="Proteomes" id="UP000002881"/>
    </source>
</evidence>
<reference evidence="2 3" key="1">
    <citation type="journal article" date="2012" name="Genome Biol. Evol.">
        <title>Genome Sequence of the Mesophilic Thermotogales Bacterium Mesotoga prima MesG1.Ag.4.2 Reveals the Largest Thermotogales Genome To Date.</title>
        <authorList>
            <person name="Zhaxybayeva O."/>
            <person name="Swithers K.S."/>
            <person name="Foght J."/>
            <person name="Green A.G."/>
            <person name="Bruce D."/>
            <person name="Detter C."/>
            <person name="Han S."/>
            <person name="Teshima H."/>
            <person name="Han J."/>
            <person name="Woyke T."/>
            <person name="Pitluck S."/>
            <person name="Nolan M."/>
            <person name="Ivanova N."/>
            <person name="Pati A."/>
            <person name="Land M.L."/>
            <person name="Dlutek M."/>
            <person name="Doolittle W.F."/>
            <person name="Noll K.M."/>
            <person name="Nesbo C.L."/>
        </authorList>
    </citation>
    <scope>NUCLEOTIDE SEQUENCE [LARGE SCALE GENOMIC DNA]</scope>
    <source>
        <strain evidence="3">mesG1.Ag.4.2</strain>
    </source>
</reference>
<dbReference type="RefSeq" id="WP_014731180.1">
    <property type="nucleotide sequence ID" value="NC_017934.1"/>
</dbReference>
<dbReference type="GeneID" id="87108477"/>
<protein>
    <submittedName>
        <fullName evidence="2">Uncharacterized protein</fullName>
    </submittedName>
</protein>
<dbReference type="EMBL" id="CP003532">
    <property type="protein sequence ID" value="AFK07281.1"/>
    <property type="molecule type" value="Genomic_DNA"/>
</dbReference>
<organism evidence="2 3">
    <name type="scientific">Mesotoga prima MesG1.Ag.4.2</name>
    <dbReference type="NCBI Taxonomy" id="660470"/>
    <lineage>
        <taxon>Bacteria</taxon>
        <taxon>Thermotogati</taxon>
        <taxon>Thermotogota</taxon>
        <taxon>Thermotogae</taxon>
        <taxon>Kosmotogales</taxon>
        <taxon>Kosmotogaceae</taxon>
        <taxon>Mesotoga</taxon>
    </lineage>
</organism>
<keyword evidence="1" id="KW-0472">Membrane</keyword>
<gene>
    <name evidence="2" type="ORF">Theba_1617</name>
</gene>
<keyword evidence="1" id="KW-0812">Transmembrane</keyword>
<keyword evidence="1" id="KW-1133">Transmembrane helix</keyword>
<accession>I2F5S8</accession>
<keyword evidence="3" id="KW-1185">Reference proteome</keyword>
<dbReference type="Proteomes" id="UP000002881">
    <property type="component" value="Chromosome"/>
</dbReference>
<dbReference type="KEGG" id="mpg:Theba_1617"/>
<feature type="transmembrane region" description="Helical" evidence="1">
    <location>
        <begin position="12"/>
        <end position="42"/>
    </location>
</feature>
<dbReference type="AlphaFoldDB" id="I2F5S8"/>
<dbReference type="HOGENOM" id="CLU_3119629_0_0_0"/>
<evidence type="ECO:0000313" key="2">
    <source>
        <dbReference type="EMBL" id="AFK07281.1"/>
    </source>
</evidence>